<keyword evidence="1" id="KW-0472">Membrane</keyword>
<evidence type="ECO:0000313" key="4">
    <source>
        <dbReference type="Proteomes" id="UP001217089"/>
    </source>
</evidence>
<evidence type="ECO:0000313" key="3">
    <source>
        <dbReference type="EMBL" id="KAJ8319745.1"/>
    </source>
</evidence>
<evidence type="ECO:0000256" key="2">
    <source>
        <dbReference type="SAM" id="SignalP"/>
    </source>
</evidence>
<keyword evidence="4" id="KW-1185">Reference proteome</keyword>
<accession>A0ABQ9FR90</accession>
<evidence type="ECO:0000256" key="1">
    <source>
        <dbReference type="SAM" id="Phobius"/>
    </source>
</evidence>
<organism evidence="3 4">
    <name type="scientific">Tegillarca granosa</name>
    <name type="common">Malaysian cockle</name>
    <name type="synonym">Anadara granosa</name>
    <dbReference type="NCBI Taxonomy" id="220873"/>
    <lineage>
        <taxon>Eukaryota</taxon>
        <taxon>Metazoa</taxon>
        <taxon>Spiralia</taxon>
        <taxon>Lophotrochozoa</taxon>
        <taxon>Mollusca</taxon>
        <taxon>Bivalvia</taxon>
        <taxon>Autobranchia</taxon>
        <taxon>Pteriomorphia</taxon>
        <taxon>Arcoida</taxon>
        <taxon>Arcoidea</taxon>
        <taxon>Arcidae</taxon>
        <taxon>Tegillarca</taxon>
    </lineage>
</organism>
<dbReference type="Proteomes" id="UP001217089">
    <property type="component" value="Unassembled WGS sequence"/>
</dbReference>
<feature type="chain" id="PRO_5045832555" evidence="2">
    <location>
        <begin position="23"/>
        <end position="67"/>
    </location>
</feature>
<protein>
    <submittedName>
        <fullName evidence="3">Uncharacterized protein</fullName>
    </submittedName>
</protein>
<proteinExistence type="predicted"/>
<dbReference type="EMBL" id="JARBDR010000141">
    <property type="protein sequence ID" value="KAJ8319745.1"/>
    <property type="molecule type" value="Genomic_DNA"/>
</dbReference>
<keyword evidence="2" id="KW-0732">Signal</keyword>
<reference evidence="3 4" key="1">
    <citation type="submission" date="2022-12" db="EMBL/GenBank/DDBJ databases">
        <title>Chromosome-level genome of Tegillarca granosa.</title>
        <authorList>
            <person name="Kim J."/>
        </authorList>
    </citation>
    <scope>NUCLEOTIDE SEQUENCE [LARGE SCALE GENOMIC DNA]</scope>
    <source>
        <strain evidence="3">Teg-2019</strain>
        <tissue evidence="3">Adductor muscle</tissue>
    </source>
</reference>
<feature type="transmembrane region" description="Helical" evidence="1">
    <location>
        <begin position="32"/>
        <end position="52"/>
    </location>
</feature>
<gene>
    <name evidence="3" type="ORF">KUTeg_001332</name>
</gene>
<comment type="caution">
    <text evidence="3">The sequence shown here is derived from an EMBL/GenBank/DDBJ whole genome shotgun (WGS) entry which is preliminary data.</text>
</comment>
<feature type="signal peptide" evidence="2">
    <location>
        <begin position="1"/>
        <end position="22"/>
    </location>
</feature>
<keyword evidence="1" id="KW-0812">Transmembrane</keyword>
<name>A0ABQ9FR90_TEGGR</name>
<sequence>MEHLYDFVSFTIVCLCIVLVFADDNLVNGDWWAILLVCIFGIPIFVLVYSIWRQPQNQAEINFKCIE</sequence>
<keyword evidence="1" id="KW-1133">Transmembrane helix</keyword>